<reference evidence="1 2" key="1">
    <citation type="submission" date="2015-10" db="EMBL/GenBank/DDBJ databases">
        <title>Genomic differences between typical nodule nitrogen-fixing rhizobial strains and those coming from bean seeds.</title>
        <authorList>
            <person name="Peralta H."/>
            <person name="Aguilar-Vera A."/>
            <person name="Diaz R."/>
            <person name="Mora Y."/>
            <person name="Martinez-Batallar G."/>
            <person name="Salazar E."/>
            <person name="Vargas-Lagunas C."/>
            <person name="Encarnacion S."/>
            <person name="Girard L."/>
            <person name="Mora J."/>
        </authorList>
    </citation>
    <scope>NUCLEOTIDE SEQUENCE [LARGE SCALE GENOMIC DNA]</scope>
    <source>
        <strain evidence="1 2">CFNEI 73</strain>
        <plasmid evidence="1 2">B</plasmid>
    </source>
</reference>
<dbReference type="AlphaFoldDB" id="A0A1L3LU77"/>
<dbReference type="KEGG" id="same:SAMCFNEI73_pB0417"/>
<evidence type="ECO:0000313" key="1">
    <source>
        <dbReference type="EMBL" id="APG93613.1"/>
    </source>
</evidence>
<geneLocation type="plasmid" evidence="1 2">
    <name>B</name>
</geneLocation>
<dbReference type="EMBL" id="CP013109">
    <property type="protein sequence ID" value="APG93613.1"/>
    <property type="molecule type" value="Genomic_DNA"/>
</dbReference>
<keyword evidence="2" id="KW-1185">Reference proteome</keyword>
<proteinExistence type="predicted"/>
<name>A0A1L3LU77_9HYPH</name>
<gene>
    <name evidence="1" type="ORF">SAMCFNEI73_pB0417</name>
</gene>
<protein>
    <submittedName>
        <fullName evidence="1">Uncharacterized protein</fullName>
    </submittedName>
</protein>
<organism evidence="1 2">
    <name type="scientific">Sinorhizobium americanum</name>
    <dbReference type="NCBI Taxonomy" id="194963"/>
    <lineage>
        <taxon>Bacteria</taxon>
        <taxon>Pseudomonadati</taxon>
        <taxon>Pseudomonadota</taxon>
        <taxon>Alphaproteobacteria</taxon>
        <taxon>Hyphomicrobiales</taxon>
        <taxon>Rhizobiaceae</taxon>
        <taxon>Sinorhizobium/Ensifer group</taxon>
        <taxon>Sinorhizobium</taxon>
    </lineage>
</organism>
<dbReference type="Proteomes" id="UP000182306">
    <property type="component" value="Plasmid B"/>
</dbReference>
<sequence>MHLKNSFSFSRPFFEQCAHLAGLASIDVISDNAGSDIHVLEKAT</sequence>
<accession>A0A1L3LU77</accession>
<keyword evidence="1" id="KW-0614">Plasmid</keyword>
<evidence type="ECO:0000313" key="2">
    <source>
        <dbReference type="Proteomes" id="UP000182306"/>
    </source>
</evidence>